<evidence type="ECO:0000313" key="2">
    <source>
        <dbReference type="Proteomes" id="UP000215455"/>
    </source>
</evidence>
<name>A0ABX4E2X4_9PSED</name>
<accession>A0ABX4E2X4</accession>
<reference evidence="1 2" key="1">
    <citation type="submission" date="2017-06" db="EMBL/GenBank/DDBJ databases">
        <authorList>
            <person name="Furmanczyk E.M."/>
        </authorList>
    </citation>
    <scope>NUCLEOTIDE SEQUENCE [LARGE SCALE GENOMIC DNA]</scope>
    <source>
        <strain evidence="1 2">DSM 16611</strain>
    </source>
</reference>
<dbReference type="EMBL" id="NIWU01000001">
    <property type="protein sequence ID" value="OXR36010.1"/>
    <property type="molecule type" value="Genomic_DNA"/>
</dbReference>
<sequence length="61" mass="6638">MQSDQWLDSPQIPCRSEHAPGGVPTMVVNDHAGNLTPHGALWFFASRLAPTGDLCRLGQPR</sequence>
<organism evidence="1 2">
    <name type="scientific">Pseudomonas umsongensis</name>
    <dbReference type="NCBI Taxonomy" id="198618"/>
    <lineage>
        <taxon>Bacteria</taxon>
        <taxon>Pseudomonadati</taxon>
        <taxon>Pseudomonadota</taxon>
        <taxon>Gammaproteobacteria</taxon>
        <taxon>Pseudomonadales</taxon>
        <taxon>Pseudomonadaceae</taxon>
        <taxon>Pseudomonas</taxon>
    </lineage>
</organism>
<proteinExistence type="predicted"/>
<evidence type="ECO:0000313" key="1">
    <source>
        <dbReference type="EMBL" id="OXR36010.1"/>
    </source>
</evidence>
<dbReference type="Proteomes" id="UP000215455">
    <property type="component" value="Unassembled WGS sequence"/>
</dbReference>
<gene>
    <name evidence="1" type="ORF">PSUM_09180</name>
</gene>
<comment type="caution">
    <text evidence="1">The sequence shown here is derived from an EMBL/GenBank/DDBJ whole genome shotgun (WGS) entry which is preliminary data.</text>
</comment>
<protein>
    <submittedName>
        <fullName evidence="1">Uncharacterized protein</fullName>
    </submittedName>
</protein>
<keyword evidence="2" id="KW-1185">Reference proteome</keyword>